<sequence length="114" mass="13041">MVHAHSRCGELMFLVVFRNRKRADMDAAAYAIDADEMATMAARQPGYRAFKSYTADDGEVVAISEWDDEASARAWGRLAEHRAVQHKGREHYYAEYMLFACAQPRVHRFTGQEP</sequence>
<dbReference type="Proteomes" id="UP000619041">
    <property type="component" value="Unassembled WGS sequence"/>
</dbReference>
<gene>
    <name evidence="2" type="ORF">GCM10011515_26470</name>
</gene>
<comment type="caution">
    <text evidence="2">The sequence shown here is derived from an EMBL/GenBank/DDBJ whole genome shotgun (WGS) entry which is preliminary data.</text>
</comment>
<dbReference type="Pfam" id="PF03992">
    <property type="entry name" value="ABM"/>
    <property type="match status" value="1"/>
</dbReference>
<dbReference type="InterPro" id="IPR011008">
    <property type="entry name" value="Dimeric_a/b-barrel"/>
</dbReference>
<evidence type="ECO:0000313" key="2">
    <source>
        <dbReference type="EMBL" id="GGE05637.1"/>
    </source>
</evidence>
<keyword evidence="3" id="KW-1185">Reference proteome</keyword>
<organism evidence="2 3">
    <name type="scientific">Tsuneonella deserti</name>
    <dbReference type="NCBI Taxonomy" id="2035528"/>
    <lineage>
        <taxon>Bacteria</taxon>
        <taxon>Pseudomonadati</taxon>
        <taxon>Pseudomonadota</taxon>
        <taxon>Alphaproteobacteria</taxon>
        <taxon>Sphingomonadales</taxon>
        <taxon>Erythrobacteraceae</taxon>
        <taxon>Tsuneonella</taxon>
    </lineage>
</organism>
<feature type="domain" description="ABM" evidence="1">
    <location>
        <begin position="12"/>
        <end position="86"/>
    </location>
</feature>
<name>A0ABQ1SEI2_9SPHN</name>
<dbReference type="InterPro" id="IPR052936">
    <property type="entry name" value="Jasmonate_Hydroxylase-like"/>
</dbReference>
<dbReference type="PANTHER" id="PTHR37811:SF2">
    <property type="entry name" value="ABM DOMAIN-CONTAINING PROTEIN"/>
    <property type="match status" value="1"/>
</dbReference>
<dbReference type="InterPro" id="IPR007138">
    <property type="entry name" value="ABM_dom"/>
</dbReference>
<dbReference type="PANTHER" id="PTHR37811">
    <property type="entry name" value="BLL5343 PROTEIN"/>
    <property type="match status" value="1"/>
</dbReference>
<reference evidence="3" key="1">
    <citation type="journal article" date="2019" name="Int. J. Syst. Evol. Microbiol.">
        <title>The Global Catalogue of Microorganisms (GCM) 10K type strain sequencing project: providing services to taxonomists for standard genome sequencing and annotation.</title>
        <authorList>
            <consortium name="The Broad Institute Genomics Platform"/>
            <consortium name="The Broad Institute Genome Sequencing Center for Infectious Disease"/>
            <person name="Wu L."/>
            <person name="Ma J."/>
        </authorList>
    </citation>
    <scope>NUCLEOTIDE SEQUENCE [LARGE SCALE GENOMIC DNA]</scope>
    <source>
        <strain evidence="3">CGMCC 1.15959</strain>
    </source>
</reference>
<dbReference type="EMBL" id="BMKL01000001">
    <property type="protein sequence ID" value="GGE05637.1"/>
    <property type="molecule type" value="Genomic_DNA"/>
</dbReference>
<proteinExistence type="predicted"/>
<accession>A0ABQ1SEI2</accession>
<protein>
    <recommendedName>
        <fullName evidence="1">ABM domain-containing protein</fullName>
    </recommendedName>
</protein>
<evidence type="ECO:0000259" key="1">
    <source>
        <dbReference type="Pfam" id="PF03992"/>
    </source>
</evidence>
<dbReference type="SUPFAM" id="SSF54909">
    <property type="entry name" value="Dimeric alpha+beta barrel"/>
    <property type="match status" value="1"/>
</dbReference>
<dbReference type="Gene3D" id="3.30.70.100">
    <property type="match status" value="1"/>
</dbReference>
<evidence type="ECO:0000313" key="3">
    <source>
        <dbReference type="Proteomes" id="UP000619041"/>
    </source>
</evidence>